<comment type="caution">
    <text evidence="2">The sequence shown here is derived from an EMBL/GenBank/DDBJ whole genome shotgun (WGS) entry which is preliminary data.</text>
</comment>
<feature type="compositionally biased region" description="Low complexity" evidence="1">
    <location>
        <begin position="12"/>
        <end position="39"/>
    </location>
</feature>
<keyword evidence="3" id="KW-1185">Reference proteome</keyword>
<dbReference type="EMBL" id="CAJNDS010002035">
    <property type="protein sequence ID" value="CAE7297327.1"/>
    <property type="molecule type" value="Genomic_DNA"/>
</dbReference>
<name>A0A812N1I3_9DINO</name>
<proteinExistence type="predicted"/>
<organism evidence="2 3">
    <name type="scientific">Symbiodinium natans</name>
    <dbReference type="NCBI Taxonomy" id="878477"/>
    <lineage>
        <taxon>Eukaryota</taxon>
        <taxon>Sar</taxon>
        <taxon>Alveolata</taxon>
        <taxon>Dinophyceae</taxon>
        <taxon>Suessiales</taxon>
        <taxon>Symbiodiniaceae</taxon>
        <taxon>Symbiodinium</taxon>
    </lineage>
</organism>
<evidence type="ECO:0000256" key="1">
    <source>
        <dbReference type="SAM" id="MobiDB-lite"/>
    </source>
</evidence>
<dbReference type="AlphaFoldDB" id="A0A812N1I3"/>
<feature type="region of interest" description="Disordered" evidence="1">
    <location>
        <begin position="1"/>
        <end position="41"/>
    </location>
</feature>
<protein>
    <submittedName>
        <fullName evidence="2">Uncharacterized protein</fullName>
    </submittedName>
</protein>
<dbReference type="Proteomes" id="UP000604046">
    <property type="component" value="Unassembled WGS sequence"/>
</dbReference>
<dbReference type="Gene3D" id="3.40.50.1440">
    <property type="entry name" value="Tubulin/FtsZ, GTPase domain"/>
    <property type="match status" value="1"/>
</dbReference>
<reference evidence="2" key="1">
    <citation type="submission" date="2021-02" db="EMBL/GenBank/DDBJ databases">
        <authorList>
            <person name="Dougan E. K."/>
            <person name="Rhodes N."/>
            <person name="Thang M."/>
            <person name="Chan C."/>
        </authorList>
    </citation>
    <scope>NUCLEOTIDE SEQUENCE</scope>
</reference>
<accession>A0A812N1I3</accession>
<feature type="region of interest" description="Disordered" evidence="1">
    <location>
        <begin position="125"/>
        <end position="145"/>
    </location>
</feature>
<sequence length="374" mass="40325">MVNAAPETNEGNEANEVNEEVAAAAAEEVPSGPSGSSESRLPLQLSRLPADKLLKVHQALMELQEAGLSEVPDLSALSRVVKKKTDAGNNARLPFEDHTSEYMGMTLWAWTPKRWFENINGTGKAAGAKSEATEEQAEDSLPPESADLQTKFDKRIASCEKWNENQVLEKHRIDIAAFRNWFEAMKKATDEVRSLVHMEPNKTQAGDGVEVLFEKTASVGGPRVLPKVKVGGMKEDTGPAFGASGGPSAKVPASVVSVHLGSEGCDVGHLAWQKYLSEHQLDGSCRPKDKSFYGCSAPLFAESTTGRFIPRAILAGYDGGRMDTISQAGIFAPTSFLTGSKPGGTWLDGQNDSSFCDEALDAVVLRNFERPVQM</sequence>
<dbReference type="OrthoDB" id="423518at2759"/>
<gene>
    <name evidence="2" type="ORF">SNAT2548_LOCUS15654</name>
</gene>
<evidence type="ECO:0000313" key="2">
    <source>
        <dbReference type="EMBL" id="CAE7297327.1"/>
    </source>
</evidence>
<dbReference type="SUPFAM" id="SSF52490">
    <property type="entry name" value="Tubulin nucleotide-binding domain-like"/>
    <property type="match status" value="1"/>
</dbReference>
<dbReference type="InterPro" id="IPR036525">
    <property type="entry name" value="Tubulin/FtsZ_GTPase_sf"/>
</dbReference>
<evidence type="ECO:0000313" key="3">
    <source>
        <dbReference type="Proteomes" id="UP000604046"/>
    </source>
</evidence>